<dbReference type="PRINTS" id="PR00171">
    <property type="entry name" value="SUGRTRNSPORT"/>
</dbReference>
<sequence>MMIGYDSAFIGGTIALPSFKADFGLDRITQDQFNLISANIVSFYQMGCFLGALFAYPLGHFYGRRKSLLISVLIFLIGAIFMTISNRSNGLSLIYVGRVFTGFGIGIVSSITPIYIAEISIPSIRGRLIGLYELGWQIGGIIGFWINYGVSQNPRIKSQQQYLIPFAIQLLPAGICLIGLISYLKESPRWLLSRGRKDEALNSLCWIRNSIQDDPLIQNEFSIMESSLEKQNEQLGNSFWAPFEKLLFHRPLLTRLMIAGSLFIFQNGTGINAINYYSPTVFASIGVTGTSSALLSTGVFGAIKTIATLFWLFFLADAIDRTTMLMFGAFFGGLMMYGLGAYIAIVKPTENPSLDGLRPSGKGALAMFYLWTVFYSPTWNPTPWVWAAEAFPMHVRTLSQSFVASSNWLFNFLIARFTPQMFTSMGYGVYIFFASFMMISIPFVWFIVPELRGIPLEMIDEVFENWNPRKGKRFNQTSFQLVQHSSLKIDQIQQIDHDQD</sequence>
<dbReference type="EMBL" id="GL883102">
    <property type="protein sequence ID" value="EGG07923.1"/>
    <property type="molecule type" value="Genomic_DNA"/>
</dbReference>
<dbReference type="InParanoid" id="F4RI23"/>
<evidence type="ECO:0000256" key="8">
    <source>
        <dbReference type="ARBA" id="ARBA00043213"/>
    </source>
</evidence>
<comment type="similarity">
    <text evidence="2 10">Belongs to the major facilitator superfamily. Sugar transporter (TC 2.A.1.1) family.</text>
</comment>
<feature type="transmembrane region" description="Helical" evidence="11">
    <location>
        <begin position="294"/>
        <end position="316"/>
    </location>
</feature>
<dbReference type="InterPro" id="IPR020846">
    <property type="entry name" value="MFS_dom"/>
</dbReference>
<evidence type="ECO:0000313" key="13">
    <source>
        <dbReference type="EMBL" id="EGG07923.1"/>
    </source>
</evidence>
<keyword evidence="5" id="KW-0672">Quinate metabolism</keyword>
<dbReference type="AlphaFoldDB" id="F4RI23"/>
<evidence type="ECO:0000256" key="3">
    <source>
        <dbReference type="ARBA" id="ARBA00022448"/>
    </source>
</evidence>
<feature type="transmembrane region" description="Helical" evidence="11">
    <location>
        <begin position="427"/>
        <end position="448"/>
    </location>
</feature>
<dbReference type="InterPro" id="IPR005829">
    <property type="entry name" value="Sugar_transporter_CS"/>
</dbReference>
<keyword evidence="14" id="KW-1185">Reference proteome</keyword>
<proteinExistence type="inferred from homology"/>
<dbReference type="RefSeq" id="XP_007408688.1">
    <property type="nucleotide sequence ID" value="XM_007408626.1"/>
</dbReference>
<keyword evidence="3 10" id="KW-0813">Transport</keyword>
<dbReference type="GO" id="GO:0016020">
    <property type="term" value="C:membrane"/>
    <property type="evidence" value="ECO:0007669"/>
    <property type="project" value="UniProtKB-SubCell"/>
</dbReference>
<feature type="transmembrane region" description="Helical" evidence="11">
    <location>
        <begin position="252"/>
        <end position="274"/>
    </location>
</feature>
<dbReference type="NCBIfam" id="TIGR00879">
    <property type="entry name" value="SP"/>
    <property type="match status" value="1"/>
</dbReference>
<feature type="domain" description="Major facilitator superfamily (MFS) profile" evidence="12">
    <location>
        <begin position="1"/>
        <end position="452"/>
    </location>
</feature>
<dbReference type="HOGENOM" id="CLU_001265_30_12_1"/>
<evidence type="ECO:0000259" key="12">
    <source>
        <dbReference type="PROSITE" id="PS50850"/>
    </source>
</evidence>
<dbReference type="KEGG" id="mlr:MELLADRAFT_47943"/>
<dbReference type="GeneID" id="18928476"/>
<dbReference type="eggNOG" id="KOG0254">
    <property type="taxonomic scope" value="Eukaryota"/>
</dbReference>
<evidence type="ECO:0000256" key="2">
    <source>
        <dbReference type="ARBA" id="ARBA00010992"/>
    </source>
</evidence>
<accession>F4RI23</accession>
<dbReference type="VEuPathDB" id="FungiDB:MELLADRAFT_47943"/>
<dbReference type="SUPFAM" id="SSF103473">
    <property type="entry name" value="MFS general substrate transporter"/>
    <property type="match status" value="1"/>
</dbReference>
<feature type="transmembrane region" description="Helical" evidence="11">
    <location>
        <begin position="365"/>
        <end position="386"/>
    </location>
</feature>
<reference evidence="14" key="1">
    <citation type="journal article" date="2011" name="Proc. Natl. Acad. Sci. U.S.A.">
        <title>Obligate biotrophy features unraveled by the genomic analysis of rust fungi.</title>
        <authorList>
            <person name="Duplessis S."/>
            <person name="Cuomo C.A."/>
            <person name="Lin Y.-C."/>
            <person name="Aerts A."/>
            <person name="Tisserant E."/>
            <person name="Veneault-Fourrey C."/>
            <person name="Joly D.L."/>
            <person name="Hacquard S."/>
            <person name="Amselem J."/>
            <person name="Cantarel B.L."/>
            <person name="Chiu R."/>
            <person name="Coutinho P.M."/>
            <person name="Feau N."/>
            <person name="Field M."/>
            <person name="Frey P."/>
            <person name="Gelhaye E."/>
            <person name="Goldberg J."/>
            <person name="Grabherr M.G."/>
            <person name="Kodira C.D."/>
            <person name="Kohler A."/>
            <person name="Kuees U."/>
            <person name="Lindquist E.A."/>
            <person name="Lucas S.M."/>
            <person name="Mago R."/>
            <person name="Mauceli E."/>
            <person name="Morin E."/>
            <person name="Murat C."/>
            <person name="Pangilinan J.L."/>
            <person name="Park R."/>
            <person name="Pearson M."/>
            <person name="Quesneville H."/>
            <person name="Rouhier N."/>
            <person name="Sakthikumar S."/>
            <person name="Salamov A.A."/>
            <person name="Schmutz J."/>
            <person name="Selles B."/>
            <person name="Shapiro H."/>
            <person name="Tanguay P."/>
            <person name="Tuskan G.A."/>
            <person name="Henrissat B."/>
            <person name="Van de Peer Y."/>
            <person name="Rouze P."/>
            <person name="Ellis J.G."/>
            <person name="Dodds P.N."/>
            <person name="Schein J.E."/>
            <person name="Zhong S."/>
            <person name="Hamelin R.C."/>
            <person name="Grigoriev I.V."/>
            <person name="Szabo L.J."/>
            <person name="Martin F."/>
        </authorList>
    </citation>
    <scope>NUCLEOTIDE SEQUENCE [LARGE SCALE GENOMIC DNA]</scope>
    <source>
        <strain evidence="14">98AG31 / pathotype 3-4-7</strain>
    </source>
</reference>
<protein>
    <recommendedName>
        <fullName evidence="8">Quinate transporter</fullName>
    </recommendedName>
</protein>
<evidence type="ECO:0000256" key="1">
    <source>
        <dbReference type="ARBA" id="ARBA00004141"/>
    </source>
</evidence>
<evidence type="ECO:0000256" key="10">
    <source>
        <dbReference type="RuleBase" id="RU003346"/>
    </source>
</evidence>
<dbReference type="FunFam" id="1.20.1250.20:FF:000026">
    <property type="entry name" value="MFS quinate transporter QutD"/>
    <property type="match status" value="1"/>
</dbReference>
<comment type="catalytic activity">
    <reaction evidence="9">
        <text>myo-inositol(out) + H(+)(out) = myo-inositol(in) + H(+)(in)</text>
        <dbReference type="Rhea" id="RHEA:60364"/>
        <dbReference type="ChEBI" id="CHEBI:15378"/>
        <dbReference type="ChEBI" id="CHEBI:17268"/>
    </reaction>
</comment>
<feature type="transmembrane region" description="Helical" evidence="11">
    <location>
        <begin position="68"/>
        <end position="86"/>
    </location>
</feature>
<evidence type="ECO:0000256" key="7">
    <source>
        <dbReference type="ARBA" id="ARBA00023136"/>
    </source>
</evidence>
<evidence type="ECO:0000256" key="11">
    <source>
        <dbReference type="SAM" id="Phobius"/>
    </source>
</evidence>
<dbReference type="PANTHER" id="PTHR48022">
    <property type="entry name" value="PLASTIDIC GLUCOSE TRANSPORTER 4"/>
    <property type="match status" value="1"/>
</dbReference>
<evidence type="ECO:0000256" key="4">
    <source>
        <dbReference type="ARBA" id="ARBA00022692"/>
    </source>
</evidence>
<evidence type="ECO:0000256" key="9">
    <source>
        <dbReference type="ARBA" id="ARBA00049119"/>
    </source>
</evidence>
<feature type="transmembrane region" description="Helical" evidence="11">
    <location>
        <begin position="323"/>
        <end position="345"/>
    </location>
</feature>
<evidence type="ECO:0000256" key="5">
    <source>
        <dbReference type="ARBA" id="ARBA00022911"/>
    </source>
</evidence>
<keyword evidence="7 11" id="KW-0472">Membrane</keyword>
<dbReference type="OrthoDB" id="508119at2759"/>
<name>F4RI23_MELLP</name>
<dbReference type="Pfam" id="PF00083">
    <property type="entry name" value="Sugar_tr"/>
    <property type="match status" value="1"/>
</dbReference>
<feature type="transmembrane region" description="Helical" evidence="11">
    <location>
        <begin position="92"/>
        <end position="117"/>
    </location>
</feature>
<dbReference type="InterPro" id="IPR005828">
    <property type="entry name" value="MFS_sugar_transport-like"/>
</dbReference>
<feature type="transmembrane region" description="Helical" evidence="11">
    <location>
        <begin position="162"/>
        <end position="184"/>
    </location>
</feature>
<dbReference type="InterPro" id="IPR050360">
    <property type="entry name" value="MFS_Sugar_Transporters"/>
</dbReference>
<feature type="transmembrane region" description="Helical" evidence="11">
    <location>
        <begin position="36"/>
        <end position="56"/>
    </location>
</feature>
<dbReference type="PANTHER" id="PTHR48022:SF34">
    <property type="entry name" value="MAJOR FACILITATOR SUPERFAMILY (MFS) PROFILE DOMAIN-CONTAINING PROTEIN-RELATED"/>
    <property type="match status" value="1"/>
</dbReference>
<keyword evidence="4 11" id="KW-0812">Transmembrane</keyword>
<evidence type="ECO:0000256" key="6">
    <source>
        <dbReference type="ARBA" id="ARBA00022989"/>
    </source>
</evidence>
<gene>
    <name evidence="13" type="ORF">MELLADRAFT_47943</name>
</gene>
<dbReference type="PROSITE" id="PS50850">
    <property type="entry name" value="MFS"/>
    <property type="match status" value="1"/>
</dbReference>
<dbReference type="InterPro" id="IPR036259">
    <property type="entry name" value="MFS_trans_sf"/>
</dbReference>
<dbReference type="PROSITE" id="PS00217">
    <property type="entry name" value="SUGAR_TRANSPORT_2"/>
    <property type="match status" value="1"/>
</dbReference>
<feature type="transmembrane region" description="Helical" evidence="11">
    <location>
        <begin position="129"/>
        <end position="150"/>
    </location>
</feature>
<dbReference type="Proteomes" id="UP000001072">
    <property type="component" value="Unassembled WGS sequence"/>
</dbReference>
<evidence type="ECO:0000313" key="14">
    <source>
        <dbReference type="Proteomes" id="UP000001072"/>
    </source>
</evidence>
<dbReference type="GO" id="GO:0005351">
    <property type="term" value="F:carbohydrate:proton symporter activity"/>
    <property type="evidence" value="ECO:0007669"/>
    <property type="project" value="TreeGrafter"/>
</dbReference>
<comment type="subcellular location">
    <subcellularLocation>
        <location evidence="1">Membrane</location>
        <topology evidence="1">Multi-pass membrane protein</topology>
    </subcellularLocation>
</comment>
<keyword evidence="6 11" id="KW-1133">Transmembrane helix</keyword>
<dbReference type="InterPro" id="IPR003663">
    <property type="entry name" value="Sugar/inositol_transpt"/>
</dbReference>
<organism evidence="14">
    <name type="scientific">Melampsora larici-populina (strain 98AG31 / pathotype 3-4-7)</name>
    <name type="common">Poplar leaf rust fungus</name>
    <dbReference type="NCBI Taxonomy" id="747676"/>
    <lineage>
        <taxon>Eukaryota</taxon>
        <taxon>Fungi</taxon>
        <taxon>Dikarya</taxon>
        <taxon>Basidiomycota</taxon>
        <taxon>Pucciniomycotina</taxon>
        <taxon>Pucciniomycetes</taxon>
        <taxon>Pucciniales</taxon>
        <taxon>Melampsoraceae</taxon>
        <taxon>Melampsora</taxon>
    </lineage>
</organism>
<dbReference type="Gene3D" id="1.20.1250.20">
    <property type="entry name" value="MFS general substrate transporter like domains"/>
    <property type="match status" value="1"/>
</dbReference>